<dbReference type="EMBL" id="BJXW01000021">
    <property type="protein sequence ID" value="GEN31692.1"/>
    <property type="molecule type" value="Genomic_DNA"/>
</dbReference>
<name>A0A511V300_9BACI</name>
<accession>A0A511V300</accession>
<keyword evidence="2" id="KW-1185">Reference proteome</keyword>
<protein>
    <submittedName>
        <fullName evidence="1">Uncharacterized protein</fullName>
    </submittedName>
</protein>
<proteinExistence type="predicted"/>
<evidence type="ECO:0000313" key="2">
    <source>
        <dbReference type="Proteomes" id="UP000321491"/>
    </source>
</evidence>
<comment type="caution">
    <text evidence="1">The sequence shown here is derived from an EMBL/GenBank/DDBJ whole genome shotgun (WGS) entry which is preliminary data.</text>
</comment>
<dbReference type="Proteomes" id="UP000321491">
    <property type="component" value="Unassembled WGS sequence"/>
</dbReference>
<gene>
    <name evidence="1" type="ORF">CQU01_19300</name>
</gene>
<evidence type="ECO:0000313" key="1">
    <source>
        <dbReference type="EMBL" id="GEN31692.1"/>
    </source>
</evidence>
<reference evidence="1 2" key="1">
    <citation type="submission" date="2019-07" db="EMBL/GenBank/DDBJ databases">
        <title>Whole genome shotgun sequence of Cerasibacillus quisquiliarum NBRC 102429.</title>
        <authorList>
            <person name="Hosoyama A."/>
            <person name="Uohara A."/>
            <person name="Ohji S."/>
            <person name="Ichikawa N."/>
        </authorList>
    </citation>
    <scope>NUCLEOTIDE SEQUENCE [LARGE SCALE GENOMIC DNA]</scope>
    <source>
        <strain evidence="1 2">NBRC 102429</strain>
    </source>
</reference>
<organism evidence="1 2">
    <name type="scientific">Cerasibacillus quisquiliarum</name>
    <dbReference type="NCBI Taxonomy" id="227865"/>
    <lineage>
        <taxon>Bacteria</taxon>
        <taxon>Bacillati</taxon>
        <taxon>Bacillota</taxon>
        <taxon>Bacilli</taxon>
        <taxon>Bacillales</taxon>
        <taxon>Bacillaceae</taxon>
        <taxon>Cerasibacillus</taxon>
    </lineage>
</organism>
<dbReference type="AlphaFoldDB" id="A0A511V300"/>
<dbReference type="OrthoDB" id="2085274at2"/>
<sequence>MVNWASKISVIITNPSNTDVRSRSVTHNQHTYYKGGRNGTYTVKYAQRSKQSWDIWLRLFHWTGSCSIPPCPIPTGAETAAELKDGDVTTITNLETNKEYKAMQIEGGFYVLPSKSHLANNTAFKDEKTFTLSSLQNRAFDTELGVLVRNFKGLSIGDKITLEDEIKLIRYDKDLDETFFGFEEFGGTITEWPFNGDLTSEFTVGEKVAFKFEIVKEHSDGPFETLDYIKYGLDNNGKAPKIDKFLK</sequence>
<dbReference type="RefSeq" id="WP_146938072.1">
    <property type="nucleotide sequence ID" value="NZ_BJXW01000021.1"/>
</dbReference>